<evidence type="ECO:0000313" key="7">
    <source>
        <dbReference type="Proteomes" id="UP001314681"/>
    </source>
</evidence>
<evidence type="ECO:0000256" key="3">
    <source>
        <dbReference type="ARBA" id="ARBA00022989"/>
    </source>
</evidence>
<protein>
    <submittedName>
        <fullName evidence="6">Phage holin family protein</fullName>
    </submittedName>
</protein>
<sequence length="153" mass="16930">MSKVKGAVIVAISAFMSWMGILAIPVFLLVGSNVMDYGTGLVAAKYRQENIKSYKSIRGIVKKVCMWLLVIVGAMVDTLLNYAVDFMGIGIQLPFVVATVVAVWLVANEIISILENMIDIGVTMPPFLLPLIKNIKKQVEDKARIDREEQDNE</sequence>
<comment type="caution">
    <text evidence="6">The sequence shown here is derived from an EMBL/GenBank/DDBJ whole genome shotgun (WGS) entry which is preliminary data.</text>
</comment>
<dbReference type="Pfam" id="PF05105">
    <property type="entry name" value="Phage_holin_4_1"/>
    <property type="match status" value="1"/>
</dbReference>
<dbReference type="InterPro" id="IPR006480">
    <property type="entry name" value="Phage_holin_4_1"/>
</dbReference>
<keyword evidence="7" id="KW-1185">Reference proteome</keyword>
<evidence type="ECO:0000313" key="6">
    <source>
        <dbReference type="EMBL" id="MBU9729175.1"/>
    </source>
</evidence>
<feature type="transmembrane region" description="Helical" evidence="5">
    <location>
        <begin position="89"/>
        <end position="107"/>
    </location>
</feature>
<evidence type="ECO:0000256" key="4">
    <source>
        <dbReference type="ARBA" id="ARBA00023136"/>
    </source>
</evidence>
<dbReference type="RefSeq" id="WP_238727615.1">
    <property type="nucleotide sequence ID" value="NZ_JAHQCX010000033.1"/>
</dbReference>
<accession>A0ABS6KF85</accession>
<evidence type="ECO:0000256" key="5">
    <source>
        <dbReference type="SAM" id="Phobius"/>
    </source>
</evidence>
<dbReference type="NCBIfam" id="TIGR01593">
    <property type="entry name" value="holin_tox_secr"/>
    <property type="match status" value="1"/>
</dbReference>
<keyword evidence="3 5" id="KW-1133">Transmembrane helix</keyword>
<keyword evidence="4 5" id="KW-0472">Membrane</keyword>
<name>A0ABS6KF85_9FIRM</name>
<feature type="transmembrane region" description="Helical" evidence="5">
    <location>
        <begin position="6"/>
        <end position="30"/>
    </location>
</feature>
<gene>
    <name evidence="6" type="ORF">KTH90_24605</name>
</gene>
<keyword evidence="2 5" id="KW-0812">Transmembrane</keyword>
<evidence type="ECO:0000256" key="2">
    <source>
        <dbReference type="ARBA" id="ARBA00022692"/>
    </source>
</evidence>
<dbReference type="Proteomes" id="UP001314681">
    <property type="component" value="Unassembled WGS sequence"/>
</dbReference>
<comment type="subcellular location">
    <subcellularLocation>
        <location evidence="1">Membrane</location>
        <topology evidence="1">Multi-pass membrane protein</topology>
    </subcellularLocation>
</comment>
<reference evidence="6 7" key="1">
    <citation type="submission" date="2021-06" db="EMBL/GenBank/DDBJ databases">
        <title>Description of novel taxa of the family Lachnospiraceae.</title>
        <authorList>
            <person name="Chaplin A.V."/>
            <person name="Sokolova S.R."/>
            <person name="Pikina A.P."/>
            <person name="Korzhanova M."/>
            <person name="Belova V."/>
            <person name="Korostin D."/>
            <person name="Efimov B.A."/>
        </authorList>
    </citation>
    <scope>NUCLEOTIDE SEQUENCE [LARGE SCALE GENOMIC DNA]</scope>
    <source>
        <strain evidence="6 7">ASD4241</strain>
    </source>
</reference>
<proteinExistence type="predicted"/>
<organism evidence="6 7">
    <name type="scientific">Diplocloster modestus</name>
    <dbReference type="NCBI Taxonomy" id="2850322"/>
    <lineage>
        <taxon>Bacteria</taxon>
        <taxon>Bacillati</taxon>
        <taxon>Bacillota</taxon>
        <taxon>Clostridia</taxon>
        <taxon>Lachnospirales</taxon>
        <taxon>Lachnospiraceae</taxon>
        <taxon>Diplocloster</taxon>
    </lineage>
</organism>
<evidence type="ECO:0000256" key="1">
    <source>
        <dbReference type="ARBA" id="ARBA00004141"/>
    </source>
</evidence>
<dbReference type="EMBL" id="JAHQCX010000033">
    <property type="protein sequence ID" value="MBU9729175.1"/>
    <property type="molecule type" value="Genomic_DNA"/>
</dbReference>